<feature type="coiled-coil region" evidence="1">
    <location>
        <begin position="42"/>
        <end position="69"/>
    </location>
</feature>
<dbReference type="Proteomes" id="UP000199524">
    <property type="component" value="Chromosome I"/>
</dbReference>
<accession>A0A1H2A0D9</accession>
<gene>
    <name evidence="2" type="ORF">SAMN05216598_5433</name>
</gene>
<proteinExistence type="predicted"/>
<name>A0A1H2A0D9_9PSED</name>
<evidence type="ECO:0000256" key="1">
    <source>
        <dbReference type="SAM" id="Coils"/>
    </source>
</evidence>
<keyword evidence="1" id="KW-0175">Coiled coil</keyword>
<sequence length="139" mass="15727">MSRYANLDIFSSFLSLKETSSPLEEASKIIKQLESVEGPRGIKALHKTLRDQKMALEHIQEQIAEIEMKELSYGSYRSECIQSAKDDAVRIGHDFEKAIKMINADTAYTAGSAVALAKDFEIRELLHERSKWHSGQRGK</sequence>
<dbReference type="AlphaFoldDB" id="A0A1H2A0D9"/>
<evidence type="ECO:0000313" key="3">
    <source>
        <dbReference type="Proteomes" id="UP000199524"/>
    </source>
</evidence>
<dbReference type="RefSeq" id="WP_090210409.1">
    <property type="nucleotide sequence ID" value="NZ_LT629777.1"/>
</dbReference>
<protein>
    <submittedName>
        <fullName evidence="2">Uncharacterized protein</fullName>
    </submittedName>
</protein>
<reference evidence="3" key="1">
    <citation type="submission" date="2016-10" db="EMBL/GenBank/DDBJ databases">
        <authorList>
            <person name="Varghese N."/>
            <person name="Submissions S."/>
        </authorList>
    </citation>
    <scope>NUCLEOTIDE SEQUENCE [LARGE SCALE GENOMIC DNA]</scope>
    <source>
        <strain evidence="3">ATCC 23835</strain>
    </source>
</reference>
<keyword evidence="3" id="KW-1185">Reference proteome</keyword>
<organism evidence="2 3">
    <name type="scientific">Pseudomonas asplenii</name>
    <dbReference type="NCBI Taxonomy" id="53407"/>
    <lineage>
        <taxon>Bacteria</taxon>
        <taxon>Pseudomonadati</taxon>
        <taxon>Pseudomonadota</taxon>
        <taxon>Gammaproteobacteria</taxon>
        <taxon>Pseudomonadales</taxon>
        <taxon>Pseudomonadaceae</taxon>
        <taxon>Pseudomonas</taxon>
    </lineage>
</organism>
<evidence type="ECO:0000313" key="2">
    <source>
        <dbReference type="EMBL" id="SDT39132.1"/>
    </source>
</evidence>
<dbReference type="EMBL" id="LT629777">
    <property type="protein sequence ID" value="SDT39132.1"/>
    <property type="molecule type" value="Genomic_DNA"/>
</dbReference>
<dbReference type="GeneID" id="300210277"/>